<comment type="caution">
    <text evidence="2">The sequence shown here is derived from an EMBL/GenBank/DDBJ whole genome shotgun (WGS) entry which is preliminary data.</text>
</comment>
<sequence>MNVNDPSFRPRLPGAASWADAGASRPPAASLGLRGDAGLFDADVLAHDLAHKAGLLTVSSRGTMVDVNALAHAVIGHLCEE</sequence>
<reference evidence="2" key="1">
    <citation type="submission" date="2022-05" db="EMBL/GenBank/DDBJ databases">
        <title>Schlegelella sp. nov., isolated from mangrove soil.</title>
        <authorList>
            <person name="Liu Y."/>
            <person name="Ge X."/>
            <person name="Liu W."/>
        </authorList>
    </citation>
    <scope>NUCLEOTIDE SEQUENCE</scope>
    <source>
        <strain evidence="2">S2-27</strain>
    </source>
</reference>
<protein>
    <submittedName>
        <fullName evidence="2">Uncharacterized protein</fullName>
    </submittedName>
</protein>
<keyword evidence="3" id="KW-1185">Reference proteome</keyword>
<dbReference type="RefSeq" id="WP_251776413.1">
    <property type="nucleotide sequence ID" value="NZ_JAMKFE010000001.1"/>
</dbReference>
<gene>
    <name evidence="2" type="ORF">M8A51_01885</name>
</gene>
<proteinExistence type="predicted"/>
<evidence type="ECO:0000313" key="3">
    <source>
        <dbReference type="Proteomes" id="UP001165541"/>
    </source>
</evidence>
<evidence type="ECO:0000313" key="2">
    <source>
        <dbReference type="EMBL" id="MCM5678274.1"/>
    </source>
</evidence>
<organism evidence="2 3">
    <name type="scientific">Caldimonas mangrovi</name>
    <dbReference type="NCBI Taxonomy" id="2944811"/>
    <lineage>
        <taxon>Bacteria</taxon>
        <taxon>Pseudomonadati</taxon>
        <taxon>Pseudomonadota</taxon>
        <taxon>Betaproteobacteria</taxon>
        <taxon>Burkholderiales</taxon>
        <taxon>Sphaerotilaceae</taxon>
        <taxon>Caldimonas</taxon>
    </lineage>
</organism>
<dbReference type="Proteomes" id="UP001165541">
    <property type="component" value="Unassembled WGS sequence"/>
</dbReference>
<evidence type="ECO:0000256" key="1">
    <source>
        <dbReference type="SAM" id="MobiDB-lite"/>
    </source>
</evidence>
<accession>A0ABT0YIQ5</accession>
<dbReference type="EMBL" id="JAMKFE010000001">
    <property type="protein sequence ID" value="MCM5678274.1"/>
    <property type="molecule type" value="Genomic_DNA"/>
</dbReference>
<feature type="region of interest" description="Disordered" evidence="1">
    <location>
        <begin position="1"/>
        <end position="24"/>
    </location>
</feature>
<name>A0ABT0YIQ5_9BURK</name>